<dbReference type="PANTHER" id="PTHR11741">
    <property type="entry name" value="ELONGATION FACTOR TS"/>
    <property type="match status" value="1"/>
</dbReference>
<dbReference type="SUPFAM" id="SSF54713">
    <property type="entry name" value="Elongation factor Ts (EF-Ts), dimerisation domain"/>
    <property type="match status" value="1"/>
</dbReference>
<evidence type="ECO:0000259" key="4">
    <source>
        <dbReference type="Pfam" id="PF00889"/>
    </source>
</evidence>
<feature type="domain" description="Translation elongation factor EFTs/EF1B dimerisation" evidence="4">
    <location>
        <begin position="1"/>
        <end position="148"/>
    </location>
</feature>
<dbReference type="EMBL" id="VSSQ01051895">
    <property type="protein sequence ID" value="MPN06012.1"/>
    <property type="molecule type" value="Genomic_DNA"/>
</dbReference>
<dbReference type="AlphaFoldDB" id="A0A645EXP1"/>
<dbReference type="Gene3D" id="3.30.479.20">
    <property type="entry name" value="Elongation factor Ts, dimerisation domain"/>
    <property type="match status" value="1"/>
</dbReference>
<name>A0A645EXP1_9ZZZZ</name>
<dbReference type="InterPro" id="IPR036402">
    <property type="entry name" value="EF-Ts_dimer_sf"/>
</dbReference>
<protein>
    <submittedName>
        <fullName evidence="5">Elongation factor Ts</fullName>
    </submittedName>
</protein>
<dbReference type="PANTHER" id="PTHR11741:SF0">
    <property type="entry name" value="ELONGATION FACTOR TS, MITOCHONDRIAL"/>
    <property type="match status" value="1"/>
</dbReference>
<comment type="caution">
    <text evidence="5">The sequence shown here is derived from an EMBL/GenBank/DDBJ whole genome shotgun (WGS) entry which is preliminary data.</text>
</comment>
<evidence type="ECO:0000256" key="1">
    <source>
        <dbReference type="ARBA" id="ARBA00005532"/>
    </source>
</evidence>
<keyword evidence="2 5" id="KW-0251">Elongation factor</keyword>
<gene>
    <name evidence="5" type="primary">tsf_54</name>
    <name evidence="5" type="ORF">SDC9_153266</name>
</gene>
<accession>A0A645EXP1</accession>
<evidence type="ECO:0000256" key="2">
    <source>
        <dbReference type="ARBA" id="ARBA00022768"/>
    </source>
</evidence>
<sequence length="166" mass="19066">MSIRRFDKFAVESGAIQSYIHGGGRIGVLVKLECENESPVLAEVAKDVAMHVAAANPLFLNKDFVDHETLDKEREIYRVQALNEGKPEKIVDKMVEGRVQKYLKEVCLVEQVWVKNPDYTITKYLQEKSKEVGAEMKISAFVRYERGEGIEKKEENFVEEVMKQIK</sequence>
<keyword evidence="3" id="KW-0648">Protein biosynthesis</keyword>
<dbReference type="NCBIfam" id="TIGR00116">
    <property type="entry name" value="tsf"/>
    <property type="match status" value="1"/>
</dbReference>
<reference evidence="5" key="1">
    <citation type="submission" date="2019-08" db="EMBL/GenBank/DDBJ databases">
        <authorList>
            <person name="Kucharzyk K."/>
            <person name="Murdoch R.W."/>
            <person name="Higgins S."/>
            <person name="Loffler F."/>
        </authorList>
    </citation>
    <scope>NUCLEOTIDE SEQUENCE</scope>
</reference>
<evidence type="ECO:0000313" key="5">
    <source>
        <dbReference type="EMBL" id="MPN06012.1"/>
    </source>
</evidence>
<evidence type="ECO:0000256" key="3">
    <source>
        <dbReference type="ARBA" id="ARBA00022917"/>
    </source>
</evidence>
<dbReference type="GO" id="GO:0003746">
    <property type="term" value="F:translation elongation factor activity"/>
    <property type="evidence" value="ECO:0007669"/>
    <property type="project" value="UniProtKB-KW"/>
</dbReference>
<proteinExistence type="inferred from homology"/>
<dbReference type="InterPro" id="IPR001816">
    <property type="entry name" value="Transl_elong_EFTs/EF1B"/>
</dbReference>
<organism evidence="5">
    <name type="scientific">bioreactor metagenome</name>
    <dbReference type="NCBI Taxonomy" id="1076179"/>
    <lineage>
        <taxon>unclassified sequences</taxon>
        <taxon>metagenomes</taxon>
        <taxon>ecological metagenomes</taxon>
    </lineage>
</organism>
<dbReference type="HAMAP" id="MF_00050">
    <property type="entry name" value="EF_Ts"/>
    <property type="match status" value="1"/>
</dbReference>
<dbReference type="InterPro" id="IPR014039">
    <property type="entry name" value="Transl_elong_EFTs/EF1B_dimer"/>
</dbReference>
<dbReference type="FunFam" id="1.10.286.20:FF:000001">
    <property type="entry name" value="Elongation factor Ts"/>
    <property type="match status" value="1"/>
</dbReference>
<dbReference type="Gene3D" id="1.10.286.20">
    <property type="match status" value="1"/>
</dbReference>
<dbReference type="Pfam" id="PF00889">
    <property type="entry name" value="EF_TS"/>
    <property type="match status" value="1"/>
</dbReference>
<comment type="similarity">
    <text evidence="1">Belongs to the EF-Ts family.</text>
</comment>